<gene>
    <name evidence="2" type="ORF">MM415A02068_0016</name>
    <name evidence="1" type="ORF">TM448A02356_0003</name>
</gene>
<reference evidence="1" key="1">
    <citation type="submission" date="2020-03" db="EMBL/GenBank/DDBJ databases">
        <title>The deep terrestrial virosphere.</title>
        <authorList>
            <person name="Holmfeldt K."/>
            <person name="Nilsson E."/>
            <person name="Simone D."/>
            <person name="Lopez-Fernandez M."/>
            <person name="Wu X."/>
            <person name="de Brujin I."/>
            <person name="Lundin D."/>
            <person name="Andersson A."/>
            <person name="Bertilsson S."/>
            <person name="Dopson M."/>
        </authorList>
    </citation>
    <scope>NUCLEOTIDE SEQUENCE</scope>
    <source>
        <strain evidence="2">MM415A02068</strain>
        <strain evidence="1">TM448A02356</strain>
    </source>
</reference>
<dbReference type="EMBL" id="MT144297">
    <property type="protein sequence ID" value="QJA51899.1"/>
    <property type="molecule type" value="Genomic_DNA"/>
</dbReference>
<evidence type="ECO:0000313" key="1">
    <source>
        <dbReference type="EMBL" id="QJA51899.1"/>
    </source>
</evidence>
<proteinExistence type="predicted"/>
<protein>
    <submittedName>
        <fullName evidence="1">Uncharacterized protein</fullName>
    </submittedName>
</protein>
<dbReference type="EMBL" id="MT142085">
    <property type="protein sequence ID" value="QJA74264.1"/>
    <property type="molecule type" value="Genomic_DNA"/>
</dbReference>
<dbReference type="AlphaFoldDB" id="A0A6H1ZWP2"/>
<name>A0A6H1ZWP2_9ZZZZ</name>
<sequence length="85" mass="9515">MQTMYIFELGRLVGVQDVTNWPVEMIDRTLAGLVMCRRTGEVSDKGRGICCVCQKDLGERELPSGRLSHGLCDRAECKEAKHETS</sequence>
<organism evidence="1">
    <name type="scientific">viral metagenome</name>
    <dbReference type="NCBI Taxonomy" id="1070528"/>
    <lineage>
        <taxon>unclassified sequences</taxon>
        <taxon>metagenomes</taxon>
        <taxon>organismal metagenomes</taxon>
    </lineage>
</organism>
<evidence type="ECO:0000313" key="2">
    <source>
        <dbReference type="EMBL" id="QJA74264.1"/>
    </source>
</evidence>
<accession>A0A6H1ZWP2</accession>